<keyword evidence="3 9" id="KW-0812">Transmembrane</keyword>
<dbReference type="EMBL" id="CALNXI010001094">
    <property type="protein sequence ID" value="CAH3155225.1"/>
    <property type="molecule type" value="Genomic_DNA"/>
</dbReference>
<evidence type="ECO:0000313" key="11">
    <source>
        <dbReference type="EMBL" id="CAH3155225.1"/>
    </source>
</evidence>
<feature type="transmembrane region" description="Helical" evidence="9">
    <location>
        <begin position="304"/>
        <end position="326"/>
    </location>
</feature>
<evidence type="ECO:0000256" key="4">
    <source>
        <dbReference type="ARBA" id="ARBA00022989"/>
    </source>
</evidence>
<protein>
    <recommendedName>
        <fullName evidence="10">G-protein coupled receptors family 1 profile domain-containing protein</fullName>
    </recommendedName>
</protein>
<accession>A0ABN8Q4S5</accession>
<keyword evidence="5" id="KW-0297">G-protein coupled receptor</keyword>
<dbReference type="PANTHER" id="PTHR24228:SF59">
    <property type="entry name" value="NEUROPEPTIDE RECEPTOR 15"/>
    <property type="match status" value="1"/>
</dbReference>
<name>A0ABN8Q4S5_9CNID</name>
<keyword evidence="4 9" id="KW-1133">Transmembrane helix</keyword>
<dbReference type="PRINTS" id="PR00237">
    <property type="entry name" value="GPCRRHODOPSN"/>
</dbReference>
<feature type="transmembrane region" description="Helical" evidence="9">
    <location>
        <begin position="211"/>
        <end position="235"/>
    </location>
</feature>
<reference evidence="11 12" key="1">
    <citation type="submission" date="2022-05" db="EMBL/GenBank/DDBJ databases">
        <authorList>
            <consortium name="Genoscope - CEA"/>
            <person name="William W."/>
        </authorList>
    </citation>
    <scope>NUCLEOTIDE SEQUENCE [LARGE SCALE GENOMIC DNA]</scope>
</reference>
<dbReference type="InterPro" id="IPR017452">
    <property type="entry name" value="GPCR_Rhodpsn_7TM"/>
</dbReference>
<proteinExistence type="predicted"/>
<evidence type="ECO:0000256" key="3">
    <source>
        <dbReference type="ARBA" id="ARBA00022692"/>
    </source>
</evidence>
<dbReference type="InterPro" id="IPR000276">
    <property type="entry name" value="GPCR_Rhodpsn"/>
</dbReference>
<keyword evidence="6 9" id="KW-0472">Membrane</keyword>
<gene>
    <name evidence="11" type="ORF">PEVE_00001649</name>
</gene>
<feature type="transmembrane region" description="Helical" evidence="9">
    <location>
        <begin position="87"/>
        <end position="111"/>
    </location>
</feature>
<keyword evidence="2" id="KW-1003">Cell membrane</keyword>
<evidence type="ECO:0000256" key="6">
    <source>
        <dbReference type="ARBA" id="ARBA00023136"/>
    </source>
</evidence>
<comment type="caution">
    <text evidence="11">The sequence shown here is derived from an EMBL/GenBank/DDBJ whole genome shotgun (WGS) entry which is preliminary data.</text>
</comment>
<dbReference type="CDD" id="cd00637">
    <property type="entry name" value="7tm_classA_rhodopsin-like"/>
    <property type="match status" value="1"/>
</dbReference>
<evidence type="ECO:0000256" key="7">
    <source>
        <dbReference type="ARBA" id="ARBA00023170"/>
    </source>
</evidence>
<evidence type="ECO:0000259" key="10">
    <source>
        <dbReference type="PROSITE" id="PS50262"/>
    </source>
</evidence>
<comment type="subcellular location">
    <subcellularLocation>
        <location evidence="1">Cell membrane</location>
        <topology evidence="1">Multi-pass membrane protein</topology>
    </subcellularLocation>
</comment>
<dbReference type="Gene3D" id="1.20.1070.10">
    <property type="entry name" value="Rhodopsin 7-helix transmembrane proteins"/>
    <property type="match status" value="1"/>
</dbReference>
<feature type="transmembrane region" description="Helical" evidence="9">
    <location>
        <begin position="123"/>
        <end position="144"/>
    </location>
</feature>
<evidence type="ECO:0000256" key="1">
    <source>
        <dbReference type="ARBA" id="ARBA00004651"/>
    </source>
</evidence>
<dbReference type="Pfam" id="PF00001">
    <property type="entry name" value="7tm_1"/>
    <property type="match status" value="1"/>
</dbReference>
<evidence type="ECO:0000313" key="12">
    <source>
        <dbReference type="Proteomes" id="UP001159427"/>
    </source>
</evidence>
<evidence type="ECO:0000256" key="8">
    <source>
        <dbReference type="ARBA" id="ARBA00023224"/>
    </source>
</evidence>
<feature type="domain" description="G-protein coupled receptors family 1 profile" evidence="10">
    <location>
        <begin position="58"/>
        <end position="324"/>
    </location>
</feature>
<organism evidence="11 12">
    <name type="scientific">Porites evermanni</name>
    <dbReference type="NCBI Taxonomy" id="104178"/>
    <lineage>
        <taxon>Eukaryota</taxon>
        <taxon>Metazoa</taxon>
        <taxon>Cnidaria</taxon>
        <taxon>Anthozoa</taxon>
        <taxon>Hexacorallia</taxon>
        <taxon>Scleractinia</taxon>
        <taxon>Fungiina</taxon>
        <taxon>Poritidae</taxon>
        <taxon>Porites</taxon>
    </lineage>
</organism>
<feature type="transmembrane region" description="Helical" evidence="9">
    <location>
        <begin position="268"/>
        <end position="292"/>
    </location>
</feature>
<keyword evidence="8" id="KW-0807">Transducer</keyword>
<dbReference type="PROSITE" id="PS50262">
    <property type="entry name" value="G_PROTEIN_RECEP_F1_2"/>
    <property type="match status" value="1"/>
</dbReference>
<evidence type="ECO:0000256" key="5">
    <source>
        <dbReference type="ARBA" id="ARBA00023040"/>
    </source>
</evidence>
<feature type="transmembrane region" description="Helical" evidence="9">
    <location>
        <begin position="165"/>
        <end position="184"/>
    </location>
</feature>
<dbReference type="SUPFAM" id="SSF81321">
    <property type="entry name" value="Family A G protein-coupled receptor-like"/>
    <property type="match status" value="1"/>
</dbReference>
<evidence type="ECO:0000256" key="2">
    <source>
        <dbReference type="ARBA" id="ARBA00022475"/>
    </source>
</evidence>
<dbReference type="Proteomes" id="UP001159427">
    <property type="component" value="Unassembled WGS sequence"/>
</dbReference>
<dbReference type="PANTHER" id="PTHR24228">
    <property type="entry name" value="B2 BRADYKININ RECEPTOR/ANGIOTENSIN II RECEPTOR"/>
    <property type="match status" value="1"/>
</dbReference>
<sequence>MYNETSWLVTTATWNRSSFNNDTETTGPTIYVFTPAPYAAKHVLCFLLAFLGGTGFVGCCLILYFLWKKPKPNPLQAHSFAKNLTMYVRSLCLSDLLSCAASLPLVCLQMSFDVFQSGWACKIVRYLNFVFPVITINILVVISLEKYLSTRPIPRTFRVSTVRKMIIGAWLLGILVMLFPAAAYDGIRVNLNDSHYTVICGNVELFYPFKITLILFPIQFLLPTVFIIYVNVSLIRTVWIKRKRQLSCNMNNAFKAHLRATRIKGISLLIALTFAFIFPFSLFVVNIAYTQIAKPQRDFSTDYMIRYGSGSIAFLNPLLNVIIYFAQMKDFREFLRKRFFPKKE</sequence>
<keyword evidence="12" id="KW-1185">Reference proteome</keyword>
<keyword evidence="7" id="KW-0675">Receptor</keyword>
<feature type="transmembrane region" description="Helical" evidence="9">
    <location>
        <begin position="46"/>
        <end position="67"/>
    </location>
</feature>
<evidence type="ECO:0000256" key="9">
    <source>
        <dbReference type="SAM" id="Phobius"/>
    </source>
</evidence>